<dbReference type="PANTHER" id="PTHR13137">
    <property type="entry name" value="DC11 ACN9 HOMOLOG"/>
    <property type="match status" value="1"/>
</dbReference>
<keyword evidence="4 6" id="KW-0496">Mitochondrion</keyword>
<evidence type="ECO:0000256" key="2">
    <source>
        <dbReference type="ARBA" id="ARBA00006020"/>
    </source>
</evidence>
<keyword evidence="5 6" id="KW-0143">Chaperone</keyword>
<dbReference type="Pfam" id="PF13233">
    <property type="entry name" value="Complex1_LYR_2"/>
    <property type="match status" value="1"/>
</dbReference>
<dbReference type="GO" id="GO:0005759">
    <property type="term" value="C:mitochondrial matrix"/>
    <property type="evidence" value="ECO:0007669"/>
    <property type="project" value="UniProtKB-SubCell"/>
</dbReference>
<comment type="similarity">
    <text evidence="2 6">Belongs to the complex I LYR family. SDHAF3 subfamily.</text>
</comment>
<keyword evidence="9" id="KW-1185">Reference proteome</keyword>
<name>A0A4C1SGR3_EUMVA</name>
<dbReference type="GO" id="GO:0005758">
    <property type="term" value="C:mitochondrial intermembrane space"/>
    <property type="evidence" value="ECO:0007669"/>
    <property type="project" value="TreeGrafter"/>
</dbReference>
<dbReference type="STRING" id="151549.A0A4C1SGR3"/>
<feature type="region of interest" description="Disordered" evidence="7">
    <location>
        <begin position="150"/>
        <end position="172"/>
    </location>
</feature>
<comment type="subcellular location">
    <subcellularLocation>
        <location evidence="1 6">Mitochondrion matrix</location>
    </subcellularLocation>
</comment>
<sequence length="241" mass="27778">MAGVSHVSRVRQLYKLILRMHRGLPEELRSLGDAYAREEFKRHKGCSPTEANIFLKEWALTKYCSKLALYSRQVCGLCNKSCKAVEISSKMKHSVVGQYIEPELLDLMRDDQILQIYELRKQPQDMVVGDRRMVDRWKWWRDKWNAGKSRTASRSGAHHAQTPRAHPESRYNSEAVHHPGIEPLAVGPYRSCIDLSAALNVVIWKTRVEQLLQLEGVDSAVLVRELQEHLRTCRQITDSGF</sequence>
<evidence type="ECO:0000256" key="1">
    <source>
        <dbReference type="ARBA" id="ARBA00004305"/>
    </source>
</evidence>
<accession>A0A4C1SGR3</accession>
<evidence type="ECO:0000256" key="4">
    <source>
        <dbReference type="ARBA" id="ARBA00023128"/>
    </source>
</evidence>
<keyword evidence="3" id="KW-0809">Transit peptide</keyword>
<comment type="caution">
    <text evidence="8">The sequence shown here is derived from an EMBL/GenBank/DDBJ whole genome shotgun (WGS) entry which is preliminary data.</text>
</comment>
<evidence type="ECO:0000256" key="6">
    <source>
        <dbReference type="RuleBase" id="RU368039"/>
    </source>
</evidence>
<dbReference type="GO" id="GO:0034553">
    <property type="term" value="P:mitochondrial respiratory chain complex II assembly"/>
    <property type="evidence" value="ECO:0007669"/>
    <property type="project" value="UniProtKB-UniRule"/>
</dbReference>
<dbReference type="EMBL" id="BGZK01003419">
    <property type="protein sequence ID" value="GBP01086.1"/>
    <property type="molecule type" value="Genomic_DNA"/>
</dbReference>
<protein>
    <recommendedName>
        <fullName evidence="6">Succinate dehydrogenase assembly factor 3</fullName>
        <shortName evidence="6">SDH assembly factor 3</shortName>
        <shortName evidence="6">SDHAF3</shortName>
    </recommendedName>
</protein>
<organism evidence="8 9">
    <name type="scientific">Eumeta variegata</name>
    <name type="common">Bagworm moth</name>
    <name type="synonym">Eumeta japonica</name>
    <dbReference type="NCBI Taxonomy" id="151549"/>
    <lineage>
        <taxon>Eukaryota</taxon>
        <taxon>Metazoa</taxon>
        <taxon>Ecdysozoa</taxon>
        <taxon>Arthropoda</taxon>
        <taxon>Hexapoda</taxon>
        <taxon>Insecta</taxon>
        <taxon>Pterygota</taxon>
        <taxon>Neoptera</taxon>
        <taxon>Endopterygota</taxon>
        <taxon>Lepidoptera</taxon>
        <taxon>Glossata</taxon>
        <taxon>Ditrysia</taxon>
        <taxon>Tineoidea</taxon>
        <taxon>Psychidae</taxon>
        <taxon>Oiketicinae</taxon>
        <taxon>Eumeta</taxon>
    </lineage>
</organism>
<dbReference type="Proteomes" id="UP000299102">
    <property type="component" value="Unassembled WGS sequence"/>
</dbReference>
<comment type="function">
    <text evidence="6">Plays an essential role in the assembly of succinate dehydrogenase (SDH), an enzyme complex (also referred to as respiratory complex II) that is a component of both the tricarboxylic acid (TCA) cycle and the mitochondrial electron transport chain, and which couples the oxidation of succinate to fumarate with the reduction of ubiquinone (coenzyme Q) to ubiquinol. Promotes maturation of the iron-sulfur protein subunit of the SDH catalytic dimer, protecting it from the deleterious effects of oxidants. May act together with SDHAF1.</text>
</comment>
<comment type="subunit">
    <text evidence="6">Interacts with the iron-sulfur protein subunit within the SDH catalytic dimer.</text>
</comment>
<evidence type="ECO:0000313" key="8">
    <source>
        <dbReference type="EMBL" id="GBP01086.1"/>
    </source>
</evidence>
<evidence type="ECO:0000256" key="3">
    <source>
        <dbReference type="ARBA" id="ARBA00022946"/>
    </source>
</evidence>
<dbReference type="CDD" id="cd20270">
    <property type="entry name" value="Complex1_LYR_SDHAF3_LYRM10"/>
    <property type="match status" value="1"/>
</dbReference>
<evidence type="ECO:0000256" key="5">
    <source>
        <dbReference type="ARBA" id="ARBA00023186"/>
    </source>
</evidence>
<evidence type="ECO:0000313" key="9">
    <source>
        <dbReference type="Proteomes" id="UP000299102"/>
    </source>
</evidence>
<proteinExistence type="inferred from homology"/>
<dbReference type="AlphaFoldDB" id="A0A4C1SGR3"/>
<gene>
    <name evidence="8" type="primary">Sdhaf3</name>
    <name evidence="8" type="ORF">EVAR_101284_1</name>
</gene>
<dbReference type="PANTHER" id="PTHR13137:SF6">
    <property type="entry name" value="SUCCINATE DEHYDROGENASE ASSEMBLY FACTOR 3, MITOCHONDRIAL"/>
    <property type="match status" value="1"/>
</dbReference>
<evidence type="ECO:0000256" key="7">
    <source>
        <dbReference type="SAM" id="MobiDB-lite"/>
    </source>
</evidence>
<dbReference type="GO" id="GO:0006105">
    <property type="term" value="P:succinate metabolic process"/>
    <property type="evidence" value="ECO:0007669"/>
    <property type="project" value="TreeGrafter"/>
</dbReference>
<dbReference type="InterPro" id="IPR008381">
    <property type="entry name" value="SDHAF3/Sdh7"/>
</dbReference>
<reference evidence="8 9" key="1">
    <citation type="journal article" date="2019" name="Commun. Biol.">
        <title>The bagworm genome reveals a unique fibroin gene that provides high tensile strength.</title>
        <authorList>
            <person name="Kono N."/>
            <person name="Nakamura H."/>
            <person name="Ohtoshi R."/>
            <person name="Tomita M."/>
            <person name="Numata K."/>
            <person name="Arakawa K."/>
        </authorList>
    </citation>
    <scope>NUCLEOTIDE SEQUENCE [LARGE SCALE GENOMIC DNA]</scope>
</reference>
<dbReference type="OrthoDB" id="278329at2759"/>